<dbReference type="AlphaFoldDB" id="A0A1B1BJ50"/>
<dbReference type="EMBL" id="CP016282">
    <property type="protein sequence ID" value="ANP72561.1"/>
    <property type="molecule type" value="Genomic_DNA"/>
</dbReference>
<dbReference type="STRING" id="670052.PA27867_1605"/>
<dbReference type="GO" id="GO:0043190">
    <property type="term" value="C:ATP-binding cassette (ABC) transporter complex"/>
    <property type="evidence" value="ECO:0007669"/>
    <property type="project" value="InterPro"/>
</dbReference>
<keyword evidence="1" id="KW-0732">Signal</keyword>
<dbReference type="Gene3D" id="3.40.190.120">
    <property type="entry name" value="Osmoprotection protein (prox), domain 2"/>
    <property type="match status" value="1"/>
</dbReference>
<dbReference type="RefSeq" id="WP_066595140.1">
    <property type="nucleotide sequence ID" value="NZ_CP016282.1"/>
</dbReference>
<accession>A0A1B1BJ50</accession>
<sequence precursor="true">MFTITRGRLALVSAVAVGAVVALAGCASGDPLDEGNNSSSAPDTIVVGSQDYYSNEIIAEIYAQALENGGYTVDRQFRIGQREAYLPEIESGAIDVFPEYTGSLLQALEPDAAGGTADETYAELQDALPDGLAVLDMADATDQNSWTVTKAFADTYNLTDIASLTQVTEPITVGGNSELETRPYGPTALKEKYGIDIAGFTPVEDNGGPLTVKALVDNTIQLANIYTADPNIVSNDLVALDDPDGLFFPDNVVPVVSDKVDDGATEIINAVSAKLSADVLVSLNAQSVNDQAAADTIATDWLTKEGLI</sequence>
<dbReference type="GO" id="GO:0022857">
    <property type="term" value="F:transmembrane transporter activity"/>
    <property type="evidence" value="ECO:0007669"/>
    <property type="project" value="InterPro"/>
</dbReference>
<dbReference type="PROSITE" id="PS51257">
    <property type="entry name" value="PROKAR_LIPOPROTEIN"/>
    <property type="match status" value="1"/>
</dbReference>
<proteinExistence type="predicted"/>
<gene>
    <name evidence="3" type="ORF">PA27867_1605</name>
</gene>
<feature type="chain" id="PRO_5039647003" evidence="1">
    <location>
        <begin position="25"/>
        <end position="308"/>
    </location>
</feature>
<dbReference type="Pfam" id="PF04069">
    <property type="entry name" value="OpuAC"/>
    <property type="match status" value="1"/>
</dbReference>
<dbReference type="PATRIC" id="fig|670052.7.peg.1661"/>
<name>A0A1B1BJ50_9MICO</name>
<evidence type="ECO:0000259" key="2">
    <source>
        <dbReference type="Pfam" id="PF04069"/>
    </source>
</evidence>
<dbReference type="InterPro" id="IPR007210">
    <property type="entry name" value="ABC_Gly_betaine_transp_sub-bd"/>
</dbReference>
<organism evidence="3 4">
    <name type="scientific">Cryobacterium arcticum</name>
    <dbReference type="NCBI Taxonomy" id="670052"/>
    <lineage>
        <taxon>Bacteria</taxon>
        <taxon>Bacillati</taxon>
        <taxon>Actinomycetota</taxon>
        <taxon>Actinomycetes</taxon>
        <taxon>Micrococcales</taxon>
        <taxon>Microbacteriaceae</taxon>
        <taxon>Cryobacterium</taxon>
    </lineage>
</organism>
<dbReference type="OrthoDB" id="9781705at2"/>
<dbReference type="Gene3D" id="3.40.190.10">
    <property type="entry name" value="Periplasmic binding protein-like II"/>
    <property type="match status" value="1"/>
</dbReference>
<keyword evidence="4" id="KW-1185">Reference proteome</keyword>
<feature type="signal peptide" evidence="1">
    <location>
        <begin position="1"/>
        <end position="24"/>
    </location>
</feature>
<protein>
    <submittedName>
        <fullName evidence="3">Glycine/betaine ABC transporter</fullName>
    </submittedName>
</protein>
<dbReference type="Proteomes" id="UP000092582">
    <property type="component" value="Chromosome 1"/>
</dbReference>
<feature type="domain" description="ABC-type glycine betaine transport system substrate-binding" evidence="2">
    <location>
        <begin position="43"/>
        <end position="304"/>
    </location>
</feature>
<dbReference type="CDD" id="cd13606">
    <property type="entry name" value="PBP2_ProX_like"/>
    <property type="match status" value="1"/>
</dbReference>
<reference evidence="3 4" key="1">
    <citation type="submission" date="2016-06" db="EMBL/GenBank/DDBJ databases">
        <title>Genome sequencing of Cryobacterium arcticum PAMC 27867.</title>
        <authorList>
            <person name="Lee J."/>
            <person name="Kim O.-S."/>
        </authorList>
    </citation>
    <scope>NUCLEOTIDE SEQUENCE [LARGE SCALE GENOMIC DNA]</scope>
    <source>
        <strain evidence="3 4">PAMC 27867</strain>
    </source>
</reference>
<dbReference type="SUPFAM" id="SSF53850">
    <property type="entry name" value="Periplasmic binding protein-like II"/>
    <property type="match status" value="1"/>
</dbReference>
<evidence type="ECO:0000256" key="1">
    <source>
        <dbReference type="SAM" id="SignalP"/>
    </source>
</evidence>
<evidence type="ECO:0000313" key="3">
    <source>
        <dbReference type="EMBL" id="ANP72561.1"/>
    </source>
</evidence>
<evidence type="ECO:0000313" key="4">
    <source>
        <dbReference type="Proteomes" id="UP000092582"/>
    </source>
</evidence>
<dbReference type="KEGG" id="cart:PA27867_1605"/>